<dbReference type="HOGENOM" id="CLU_016743_1_0_1"/>
<dbReference type="GO" id="GO:0003743">
    <property type="term" value="F:translation initiation factor activity"/>
    <property type="evidence" value="ECO:0007669"/>
    <property type="project" value="UniProtKB-KW"/>
</dbReference>
<proteinExistence type="inferred from homology"/>
<keyword evidence="4" id="KW-0396">Initiation factor</keyword>
<dbReference type="GO" id="GO:0005851">
    <property type="term" value="C:eukaryotic translation initiation factor 2B complex"/>
    <property type="evidence" value="ECO:0007669"/>
    <property type="project" value="TreeGrafter"/>
</dbReference>
<dbReference type="RefSeq" id="XP_003011637.1">
    <property type="nucleotide sequence ID" value="XM_003011591.1"/>
</dbReference>
<dbReference type="InterPro" id="IPR056729">
    <property type="entry name" value="GMPPB_C"/>
</dbReference>
<dbReference type="SUPFAM" id="SSF53448">
    <property type="entry name" value="Nucleotide-diphospho-sugar transferases"/>
    <property type="match status" value="1"/>
</dbReference>
<evidence type="ECO:0000313" key="11">
    <source>
        <dbReference type="Proteomes" id="UP000008866"/>
    </source>
</evidence>
<dbReference type="GeneID" id="9523408"/>
<dbReference type="InterPro" id="IPR011004">
    <property type="entry name" value="Trimer_LpxA-like_sf"/>
</dbReference>
<comment type="subcellular location">
    <subcellularLocation>
        <location evidence="1">Cytoplasm</location>
        <location evidence="1">Cytosol</location>
    </subcellularLocation>
</comment>
<comment type="similarity">
    <text evidence="2">Belongs to the eIF-2B gamma/epsilon subunits family.</text>
</comment>
<evidence type="ECO:0000256" key="4">
    <source>
        <dbReference type="ARBA" id="ARBA00022540"/>
    </source>
</evidence>
<gene>
    <name evidence="10" type="ORF">ARB_02191</name>
</gene>
<organism evidence="10 11">
    <name type="scientific">Arthroderma benhamiae (strain ATCC MYA-4681 / CBS 112371)</name>
    <name type="common">Trichophyton mentagrophytes</name>
    <dbReference type="NCBI Taxonomy" id="663331"/>
    <lineage>
        <taxon>Eukaryota</taxon>
        <taxon>Fungi</taxon>
        <taxon>Dikarya</taxon>
        <taxon>Ascomycota</taxon>
        <taxon>Pezizomycotina</taxon>
        <taxon>Eurotiomycetes</taxon>
        <taxon>Eurotiomycetidae</taxon>
        <taxon>Onygenales</taxon>
        <taxon>Arthrodermataceae</taxon>
        <taxon>Trichophyton</taxon>
    </lineage>
</organism>
<feature type="domain" description="Mannose-1-phosphate guanyltransferase C-terminal" evidence="9">
    <location>
        <begin position="484"/>
        <end position="555"/>
    </location>
</feature>
<evidence type="ECO:0000259" key="9">
    <source>
        <dbReference type="Pfam" id="PF25087"/>
    </source>
</evidence>
<comment type="caution">
    <text evidence="10">The sequence shown here is derived from an EMBL/GenBank/DDBJ whole genome shotgun (WGS) entry which is preliminary data.</text>
</comment>
<evidence type="ECO:0000256" key="6">
    <source>
        <dbReference type="ARBA" id="ARBA00044196"/>
    </source>
</evidence>
<evidence type="ECO:0000256" key="1">
    <source>
        <dbReference type="ARBA" id="ARBA00004514"/>
    </source>
</evidence>
<accession>D4B162</accession>
<keyword evidence="5" id="KW-0648">Protein biosynthesis</keyword>
<dbReference type="Pfam" id="PF25087">
    <property type="entry name" value="GMPPB_C"/>
    <property type="match status" value="1"/>
</dbReference>
<evidence type="ECO:0000256" key="5">
    <source>
        <dbReference type="ARBA" id="ARBA00022917"/>
    </source>
</evidence>
<evidence type="ECO:0000256" key="3">
    <source>
        <dbReference type="ARBA" id="ARBA00022490"/>
    </source>
</evidence>
<dbReference type="GO" id="GO:0005829">
    <property type="term" value="C:cytosol"/>
    <property type="evidence" value="ECO:0007669"/>
    <property type="project" value="UniProtKB-SubCell"/>
</dbReference>
<dbReference type="Gene3D" id="2.160.10.10">
    <property type="entry name" value="Hexapeptide repeat proteins"/>
    <property type="match status" value="1"/>
</dbReference>
<keyword evidence="11" id="KW-1185">Reference proteome</keyword>
<dbReference type="OMA" id="NCVINPK"/>
<keyword evidence="3" id="KW-0963">Cytoplasm</keyword>
<dbReference type="STRING" id="663331.D4B162"/>
<sequence length="603" mass="65252">MPHLGLPQTGFQALILCGPGASLNTFTSIPEEFPKALVPVANRPMVWYPMDWCYRLGITTLLHPHILMFACLPVGVDITLITSPTSQSVMKTALSQNPHLTSIQFPTPTLLAPADLSPTTGTAELLRLPEVQACIKTDFIVLPCDLICDIPGQSLLEAWMMTQGSLDGTSDGSSILPGSSSLLGFAGEKAGRRGGLGVWYPLPTGEEKIKDEVPDFLVTAPLSGDEAPAVKGSPATPASVRAGLHKIAYTMPMDSLKDSIEEKKALLIRYSLLKKHGRIKILNGYRDAHIYFFPYWVKVMAQRNEKFQSISEDLLGWWAKAGWQKGLATKLNIQDLFQSQKRSDEAKAEGRANSRIEEEIDLLGMSTTKLPREFDIPSRTIPASLASSFHAAEDQADGSSTAAAEKINTPPLLGYVAPSKPSMPLIRRVDNSALLLSISLRLAKLDAINDTHPPNTATLSPLAHASKIAYPPGIAQRCTVSKADCLLAENVTVEEKCIIKESVIGANCHIASGARLTRCLLMDGAVVGERCQLVGCIIGRRSKLGRDCVLKDCEVQNGNIVPDDTDAKNEKFMVFEGLEDDMSVTGEGGMEMGFDGGDVDMQR</sequence>
<comment type="subunit">
    <text evidence="8">Component of the translation initiation factor 2B (eIF2B) complex which is a heterodecamer of two sets of five different subunits: alpha, beta, gamma, delta and epsilon. Subunits alpha, beta and delta comprise a regulatory subcomplex and subunits epsilon and gamma comprise a catalytic subcomplex. Within the complex, the hexameric regulatory complex resides at the center, with the two heterodimeric catalytic subcomplexes bound on opposite sides.</text>
</comment>
<protein>
    <recommendedName>
        <fullName evidence="6">Translation initiation factor eIF2B subunit gamma</fullName>
    </recommendedName>
    <alternativeName>
        <fullName evidence="7">eIF2B GDP-GTP exchange factor subunit gamma</fullName>
    </alternativeName>
</protein>
<evidence type="ECO:0000313" key="10">
    <source>
        <dbReference type="EMBL" id="EFE30997.1"/>
    </source>
</evidence>
<evidence type="ECO:0000256" key="8">
    <source>
        <dbReference type="ARBA" id="ARBA00046432"/>
    </source>
</evidence>
<dbReference type="Proteomes" id="UP000008866">
    <property type="component" value="Unassembled WGS sequence"/>
</dbReference>
<dbReference type="InterPro" id="IPR029044">
    <property type="entry name" value="Nucleotide-diphossugar_trans"/>
</dbReference>
<dbReference type="GO" id="GO:0005085">
    <property type="term" value="F:guanyl-nucleotide exchange factor activity"/>
    <property type="evidence" value="ECO:0007669"/>
    <property type="project" value="TreeGrafter"/>
</dbReference>
<dbReference type="CDD" id="cd04652">
    <property type="entry name" value="LbH_eIF2B_gamma_C"/>
    <property type="match status" value="1"/>
</dbReference>
<dbReference type="eggNOG" id="KOG1462">
    <property type="taxonomic scope" value="Eukaryota"/>
</dbReference>
<dbReference type="InterPro" id="IPR051960">
    <property type="entry name" value="eIF2B_gamma"/>
</dbReference>
<dbReference type="Gene3D" id="3.90.550.10">
    <property type="entry name" value="Spore Coat Polysaccharide Biosynthesis Protein SpsA, Chain A"/>
    <property type="match status" value="1"/>
</dbReference>
<name>D4B162_ARTBC</name>
<dbReference type="KEGG" id="abe:ARB_02191"/>
<dbReference type="GO" id="GO:0002183">
    <property type="term" value="P:cytoplasmic translational initiation"/>
    <property type="evidence" value="ECO:0007669"/>
    <property type="project" value="TreeGrafter"/>
</dbReference>
<reference evidence="11" key="1">
    <citation type="journal article" date="2011" name="Genome Biol.">
        <title>Comparative and functional genomics provide insights into the pathogenicity of dermatophytic fungi.</title>
        <authorList>
            <person name="Burmester A."/>
            <person name="Shelest E."/>
            <person name="Gloeckner G."/>
            <person name="Heddergott C."/>
            <person name="Schindler S."/>
            <person name="Staib P."/>
            <person name="Heidel A."/>
            <person name="Felder M."/>
            <person name="Petzold A."/>
            <person name="Szafranski K."/>
            <person name="Feuermann M."/>
            <person name="Pedruzzi I."/>
            <person name="Priebe S."/>
            <person name="Groth M."/>
            <person name="Winkler R."/>
            <person name="Li W."/>
            <person name="Kniemeyer O."/>
            <person name="Schroeckh V."/>
            <person name="Hertweck C."/>
            <person name="Hube B."/>
            <person name="White T.C."/>
            <person name="Platzer M."/>
            <person name="Guthke R."/>
            <person name="Heitman J."/>
            <person name="Woestemeyer J."/>
            <person name="Zipfel P.F."/>
            <person name="Monod M."/>
            <person name="Brakhage A.A."/>
        </authorList>
    </citation>
    <scope>NUCLEOTIDE SEQUENCE [LARGE SCALE GENOMIC DNA]</scope>
    <source>
        <strain evidence="11">ATCC MYA-4681 / CBS 112371</strain>
    </source>
</reference>
<dbReference type="SUPFAM" id="SSF51161">
    <property type="entry name" value="Trimeric LpxA-like enzymes"/>
    <property type="match status" value="1"/>
</dbReference>
<dbReference type="AlphaFoldDB" id="D4B162"/>
<evidence type="ECO:0000256" key="2">
    <source>
        <dbReference type="ARBA" id="ARBA00007878"/>
    </source>
</evidence>
<dbReference type="EMBL" id="ABSU01000025">
    <property type="protein sequence ID" value="EFE30997.1"/>
    <property type="molecule type" value="Genomic_DNA"/>
</dbReference>
<dbReference type="PANTHER" id="PTHR45989:SF1">
    <property type="entry name" value="TRANSLATION INITIATION FACTOR EIF-2B SUBUNIT GAMMA"/>
    <property type="match status" value="1"/>
</dbReference>
<evidence type="ECO:0000256" key="7">
    <source>
        <dbReference type="ARBA" id="ARBA00044229"/>
    </source>
</evidence>
<dbReference type="PANTHER" id="PTHR45989">
    <property type="entry name" value="TRANSLATION INITIATION FACTOR EIF-2B SUBUNIT GAMMA"/>
    <property type="match status" value="1"/>
</dbReference>